<evidence type="ECO:0000256" key="5">
    <source>
        <dbReference type="ARBA" id="ARBA00022679"/>
    </source>
</evidence>
<evidence type="ECO:0000256" key="13">
    <source>
        <dbReference type="ARBA" id="ARBA00023268"/>
    </source>
</evidence>
<evidence type="ECO:0000256" key="7">
    <source>
        <dbReference type="ARBA" id="ARBA00022832"/>
    </source>
</evidence>
<evidence type="ECO:0000256" key="14">
    <source>
        <dbReference type="ARBA" id="ARBA00044883"/>
    </source>
</evidence>
<keyword evidence="7" id="KW-0276">Fatty acid metabolism</keyword>
<dbReference type="EMBL" id="CAJPVJ010009145">
    <property type="protein sequence ID" value="CAG2172386.1"/>
    <property type="molecule type" value="Genomic_DNA"/>
</dbReference>
<reference evidence="16" key="1">
    <citation type="submission" date="2020-11" db="EMBL/GenBank/DDBJ databases">
        <authorList>
            <person name="Tran Van P."/>
        </authorList>
    </citation>
    <scope>NUCLEOTIDE SEQUENCE</scope>
</reference>
<evidence type="ECO:0000256" key="12">
    <source>
        <dbReference type="ARBA" id="ARBA00023160"/>
    </source>
</evidence>
<proteinExistence type="predicted"/>
<dbReference type="GO" id="GO:0016787">
    <property type="term" value="F:hydrolase activity"/>
    <property type="evidence" value="ECO:0007669"/>
    <property type="project" value="UniProtKB-KW"/>
</dbReference>
<dbReference type="PANTHER" id="PTHR43775:SF7">
    <property type="entry name" value="FATTY ACID SYNTHASE"/>
    <property type="match status" value="1"/>
</dbReference>
<dbReference type="GO" id="GO:0004315">
    <property type="term" value="F:3-oxoacyl-[acyl-carrier-protein] synthase activity"/>
    <property type="evidence" value="ECO:0007669"/>
    <property type="project" value="InterPro"/>
</dbReference>
<organism evidence="16">
    <name type="scientific">Oppiella nova</name>
    <dbReference type="NCBI Taxonomy" id="334625"/>
    <lineage>
        <taxon>Eukaryota</taxon>
        <taxon>Metazoa</taxon>
        <taxon>Ecdysozoa</taxon>
        <taxon>Arthropoda</taxon>
        <taxon>Chelicerata</taxon>
        <taxon>Arachnida</taxon>
        <taxon>Acari</taxon>
        <taxon>Acariformes</taxon>
        <taxon>Sarcoptiformes</taxon>
        <taxon>Oribatida</taxon>
        <taxon>Brachypylina</taxon>
        <taxon>Oppioidea</taxon>
        <taxon>Oppiidae</taxon>
        <taxon>Oppiella</taxon>
    </lineage>
</organism>
<dbReference type="InterPro" id="IPR020841">
    <property type="entry name" value="PKS_Beta-ketoAc_synthase_dom"/>
</dbReference>
<dbReference type="InterPro" id="IPR016039">
    <property type="entry name" value="Thiolase-like"/>
</dbReference>
<keyword evidence="9" id="KW-0560">Oxidoreductase</keyword>
<evidence type="ECO:0000256" key="2">
    <source>
        <dbReference type="ARBA" id="ARBA00018769"/>
    </source>
</evidence>
<accession>A0A7R9M7V4</accession>
<protein>
    <recommendedName>
        <fullName evidence="2">Fatty acid synthase</fullName>
        <ecNumber evidence="1">2.3.1.85</ecNumber>
    </recommendedName>
</protein>
<keyword evidence="4" id="KW-0444">Lipid biosynthesis</keyword>
<evidence type="ECO:0000259" key="15">
    <source>
        <dbReference type="PROSITE" id="PS52004"/>
    </source>
</evidence>
<dbReference type="PROSITE" id="PS00606">
    <property type="entry name" value="KS3_1"/>
    <property type="match status" value="1"/>
</dbReference>
<dbReference type="InterPro" id="IPR014030">
    <property type="entry name" value="Ketoacyl_synth_N"/>
</dbReference>
<dbReference type="InterPro" id="IPR014031">
    <property type="entry name" value="Ketoacyl_synth_C"/>
</dbReference>
<dbReference type="OrthoDB" id="10065950at2759"/>
<dbReference type="PROSITE" id="PS52004">
    <property type="entry name" value="KS3_2"/>
    <property type="match status" value="1"/>
</dbReference>
<dbReference type="GO" id="GO:0016491">
    <property type="term" value="F:oxidoreductase activity"/>
    <property type="evidence" value="ECO:0007669"/>
    <property type="project" value="UniProtKB-KW"/>
</dbReference>
<evidence type="ECO:0000256" key="3">
    <source>
        <dbReference type="ARBA" id="ARBA00022450"/>
    </source>
</evidence>
<dbReference type="SMART" id="SM00825">
    <property type="entry name" value="PKS_KS"/>
    <property type="match status" value="1"/>
</dbReference>
<sequence length="369" mass="40172">MSGRFPMSDTTDEFARNLFAGVDMVTEDDTRWPRDIFNVNNRFGKILNYNRFDSTFFGLTEAVVNNLDPQGGLQLETVYEAIVDAGVNPSYLRGSKTGVYVGAMDMSVMGHITTDMFQPDIPGNIQSHLYRTSCEQNALYASRISFVFDLKGPSMTVDTACSSSATAFELAYTQIMAGRLDTALVVGTNMQLDQSNMRLFQELGMCSSRGVSAPLDGEADDFVKSEVVGCLLLQRRANARRVYAAIRAVGVNNDGYKMVGMFHPSGEAHEALIADTVADAGIDALGVTYVEGHLTSTKVGDVEEIKAIYNAYCKKQGRKSPLLIGALKSNLGHTEAGSGMASIKKVLISYENECIPPNINLNELKDELA</sequence>
<dbReference type="GO" id="GO:0006633">
    <property type="term" value="P:fatty acid biosynthetic process"/>
    <property type="evidence" value="ECO:0007669"/>
    <property type="project" value="UniProtKB-KW"/>
</dbReference>
<keyword evidence="6" id="KW-0378">Hydrolase</keyword>
<evidence type="ECO:0000256" key="4">
    <source>
        <dbReference type="ARBA" id="ARBA00022516"/>
    </source>
</evidence>
<keyword evidence="11" id="KW-0443">Lipid metabolism</keyword>
<dbReference type="SUPFAM" id="SSF53901">
    <property type="entry name" value="Thiolase-like"/>
    <property type="match status" value="1"/>
</dbReference>
<feature type="non-terminal residue" evidence="16">
    <location>
        <position position="1"/>
    </location>
</feature>
<evidence type="ECO:0000313" key="16">
    <source>
        <dbReference type="EMBL" id="CAD7655199.1"/>
    </source>
</evidence>
<keyword evidence="3" id="KW-0596">Phosphopantetheine</keyword>
<dbReference type="InterPro" id="IPR018201">
    <property type="entry name" value="Ketoacyl_synth_AS"/>
</dbReference>
<dbReference type="GO" id="GO:0004312">
    <property type="term" value="F:fatty acid synthase activity"/>
    <property type="evidence" value="ECO:0007669"/>
    <property type="project" value="UniProtKB-EC"/>
</dbReference>
<feature type="domain" description="Ketosynthase family 3 (KS3)" evidence="15">
    <location>
        <begin position="1"/>
        <end position="369"/>
    </location>
</feature>
<dbReference type="AlphaFoldDB" id="A0A7R9M7V4"/>
<evidence type="ECO:0000256" key="10">
    <source>
        <dbReference type="ARBA" id="ARBA00023027"/>
    </source>
</evidence>
<evidence type="ECO:0000256" key="11">
    <source>
        <dbReference type="ARBA" id="ARBA00023098"/>
    </source>
</evidence>
<keyword evidence="12" id="KW-0275">Fatty acid biosynthesis</keyword>
<evidence type="ECO:0000313" key="17">
    <source>
        <dbReference type="Proteomes" id="UP000728032"/>
    </source>
</evidence>
<comment type="catalytic activity">
    <reaction evidence="14">
        <text>acetyl-CoA + n malonyl-CoA + 2n NADPH + 2n H(+) = a long-chain fatty acid + (n+1) CoA + n CO2 + 2n NADP(+).</text>
        <dbReference type="EC" id="2.3.1.85"/>
    </reaction>
</comment>
<evidence type="ECO:0000256" key="1">
    <source>
        <dbReference type="ARBA" id="ARBA00012873"/>
    </source>
</evidence>
<dbReference type="InterPro" id="IPR050091">
    <property type="entry name" value="PKS_NRPS_Biosynth_Enz"/>
</dbReference>
<keyword evidence="17" id="KW-1185">Reference proteome</keyword>
<dbReference type="Gene3D" id="3.40.47.10">
    <property type="match status" value="1"/>
</dbReference>
<dbReference type="EC" id="2.3.1.85" evidence="1"/>
<dbReference type="EMBL" id="OC923970">
    <property type="protein sequence ID" value="CAD7655199.1"/>
    <property type="molecule type" value="Genomic_DNA"/>
</dbReference>
<keyword evidence="5" id="KW-0808">Transferase</keyword>
<dbReference type="Pfam" id="PF00109">
    <property type="entry name" value="ketoacyl-synt"/>
    <property type="match status" value="1"/>
</dbReference>
<evidence type="ECO:0000256" key="9">
    <source>
        <dbReference type="ARBA" id="ARBA00023002"/>
    </source>
</evidence>
<keyword evidence="8" id="KW-0521">NADP</keyword>
<keyword evidence="10" id="KW-0520">NAD</keyword>
<dbReference type="PANTHER" id="PTHR43775">
    <property type="entry name" value="FATTY ACID SYNTHASE"/>
    <property type="match status" value="1"/>
</dbReference>
<keyword evidence="13" id="KW-0511">Multifunctional enzyme</keyword>
<dbReference type="Proteomes" id="UP000728032">
    <property type="component" value="Unassembled WGS sequence"/>
</dbReference>
<dbReference type="CDD" id="cd00833">
    <property type="entry name" value="PKS"/>
    <property type="match status" value="1"/>
</dbReference>
<evidence type="ECO:0000256" key="8">
    <source>
        <dbReference type="ARBA" id="ARBA00022857"/>
    </source>
</evidence>
<gene>
    <name evidence="16" type="ORF">ONB1V03_LOCUS11843</name>
</gene>
<evidence type="ECO:0000256" key="6">
    <source>
        <dbReference type="ARBA" id="ARBA00022801"/>
    </source>
</evidence>
<dbReference type="Pfam" id="PF02801">
    <property type="entry name" value="Ketoacyl-synt_C"/>
    <property type="match status" value="1"/>
</dbReference>
<name>A0A7R9M7V4_9ACAR</name>